<dbReference type="PANTHER" id="PTHR30399:SF1">
    <property type="entry name" value="UTP PYROPHOSPHATASE"/>
    <property type="match status" value="1"/>
</dbReference>
<dbReference type="Proteomes" id="UP000229344">
    <property type="component" value="Unassembled WGS sequence"/>
</dbReference>
<dbReference type="Gene3D" id="3.30.2010.10">
    <property type="entry name" value="Metalloproteases ('zincins'), catalytic domain"/>
    <property type="match status" value="1"/>
</dbReference>
<evidence type="ECO:0000313" key="3">
    <source>
        <dbReference type="Proteomes" id="UP000229344"/>
    </source>
</evidence>
<dbReference type="InterPro" id="IPR002725">
    <property type="entry name" value="YgjP-like_metallopeptidase"/>
</dbReference>
<proteinExistence type="predicted"/>
<organism evidence="2 3">
    <name type="scientific">Candidatus Kaiserbacteria bacterium CG10_big_fil_rev_8_21_14_0_10_47_16</name>
    <dbReference type="NCBI Taxonomy" id="1974608"/>
    <lineage>
        <taxon>Bacteria</taxon>
        <taxon>Candidatus Kaiseribacteriota</taxon>
    </lineage>
</organism>
<evidence type="ECO:0000259" key="1">
    <source>
        <dbReference type="Pfam" id="PF01863"/>
    </source>
</evidence>
<comment type="caution">
    <text evidence="2">The sequence shown here is derived from an EMBL/GenBank/DDBJ whole genome shotgun (WGS) entry which is preliminary data.</text>
</comment>
<accession>A0A2H0UEW5</accession>
<dbReference type="CDD" id="cd07344">
    <property type="entry name" value="M48_yhfN_like"/>
    <property type="match status" value="1"/>
</dbReference>
<dbReference type="EMBL" id="PFBI01000006">
    <property type="protein sequence ID" value="PIR84315.1"/>
    <property type="molecule type" value="Genomic_DNA"/>
</dbReference>
<dbReference type="Pfam" id="PF01863">
    <property type="entry name" value="YgjP-like"/>
    <property type="match status" value="1"/>
</dbReference>
<feature type="domain" description="YgjP-like metallopeptidase" evidence="1">
    <location>
        <begin position="10"/>
        <end position="126"/>
    </location>
</feature>
<dbReference type="AlphaFoldDB" id="A0A2H0UEW5"/>
<name>A0A2H0UEW5_9BACT</name>
<sequence length="147" mass="17431">MWFVRGKKKVARRQSRRAPARDAHYAEYKEHAREIITARVAYWNQTYQFSYGRIAIKNQRRCWGSCSEKQNLNFNYKIIFLPEALMDYVVVHELCHLAELNHSKHFWAEVAKSFPEYKEHARHLERITHVPARGFPSSVVATQEILA</sequence>
<evidence type="ECO:0000313" key="2">
    <source>
        <dbReference type="EMBL" id="PIR84315.1"/>
    </source>
</evidence>
<dbReference type="InterPro" id="IPR053136">
    <property type="entry name" value="UTP_pyrophosphatase-like"/>
</dbReference>
<reference evidence="3" key="1">
    <citation type="submission" date="2017-09" db="EMBL/GenBank/DDBJ databases">
        <title>Depth-based differentiation of microbial function through sediment-hosted aquifers and enrichment of novel symbionts in the deep terrestrial subsurface.</title>
        <authorList>
            <person name="Probst A.J."/>
            <person name="Ladd B."/>
            <person name="Jarett J.K."/>
            <person name="Geller-Mcgrath D.E."/>
            <person name="Sieber C.M.K."/>
            <person name="Emerson J.B."/>
            <person name="Anantharaman K."/>
            <person name="Thomas B.C."/>
            <person name="Malmstrom R."/>
            <person name="Stieglmeier M."/>
            <person name="Klingl A."/>
            <person name="Woyke T."/>
            <person name="Ryan C.M."/>
            <person name="Banfield J.F."/>
        </authorList>
    </citation>
    <scope>NUCLEOTIDE SEQUENCE [LARGE SCALE GENOMIC DNA]</scope>
</reference>
<gene>
    <name evidence="2" type="ORF">COU16_01830</name>
</gene>
<dbReference type="PANTHER" id="PTHR30399">
    <property type="entry name" value="UNCHARACTERIZED PROTEIN YGJP"/>
    <property type="match status" value="1"/>
</dbReference>
<protein>
    <recommendedName>
        <fullName evidence="1">YgjP-like metallopeptidase domain-containing protein</fullName>
    </recommendedName>
</protein>